<dbReference type="AlphaFoldDB" id="M3UGM4"/>
<gene>
    <name evidence="2" type="ORF">GM1_003_01740</name>
</gene>
<feature type="compositionally biased region" description="Low complexity" evidence="1">
    <location>
        <begin position="62"/>
        <end position="85"/>
    </location>
</feature>
<feature type="compositionally biased region" description="Polar residues" evidence="1">
    <location>
        <begin position="34"/>
        <end position="48"/>
    </location>
</feature>
<sequence length="170" mass="17044">MMITFAQSRAPAGVLVSAVTAVLLVGCGPNVEPTSASTLKSSPSTQAPQPHPSSARPSVLVPDTATEAADTATTTPPSEPTEASPVDPNEPSAAGTYCGDGYNQLAVWSFGPECATAMAVSAALGAKREAGDRGVTYVSAAGQRWVCGESGTGVPYLECSSNVGAVRLTS</sequence>
<accession>M3UGM4</accession>
<evidence type="ECO:0000256" key="1">
    <source>
        <dbReference type="SAM" id="MobiDB-lite"/>
    </source>
</evidence>
<dbReference type="STRING" id="410332.SAMN04488550_2417"/>
<dbReference type="RefSeq" id="WP_008376424.1">
    <property type="nucleotide sequence ID" value="NZ_BAOP01000003.1"/>
</dbReference>
<dbReference type="EMBL" id="BAOP01000003">
    <property type="protein sequence ID" value="GAC78435.1"/>
    <property type="molecule type" value="Genomic_DNA"/>
</dbReference>
<evidence type="ECO:0000313" key="2">
    <source>
        <dbReference type="EMBL" id="GAC78435.1"/>
    </source>
</evidence>
<reference evidence="2 3" key="1">
    <citation type="submission" date="2013-02" db="EMBL/GenBank/DDBJ databases">
        <title>Whole genome shotgun sequence of Gordonia malaquae NBRC 108250.</title>
        <authorList>
            <person name="Yoshida I."/>
            <person name="Hosoyama A."/>
            <person name="Tsuchikane K."/>
            <person name="Ando Y."/>
            <person name="Baba S."/>
            <person name="Ohji S."/>
            <person name="Hamada M."/>
            <person name="Tamura T."/>
            <person name="Yamazoe A."/>
            <person name="Yamazaki S."/>
            <person name="Fujita N."/>
        </authorList>
    </citation>
    <scope>NUCLEOTIDE SEQUENCE [LARGE SCALE GENOMIC DNA]</scope>
    <source>
        <strain evidence="2 3">NBRC 108250</strain>
    </source>
</reference>
<dbReference type="Proteomes" id="UP000035009">
    <property type="component" value="Unassembled WGS sequence"/>
</dbReference>
<organism evidence="2 3">
    <name type="scientific">Gordonia malaquae NBRC 108250</name>
    <dbReference type="NCBI Taxonomy" id="1223542"/>
    <lineage>
        <taxon>Bacteria</taxon>
        <taxon>Bacillati</taxon>
        <taxon>Actinomycetota</taxon>
        <taxon>Actinomycetes</taxon>
        <taxon>Mycobacteriales</taxon>
        <taxon>Gordoniaceae</taxon>
        <taxon>Gordonia</taxon>
    </lineage>
</organism>
<proteinExistence type="predicted"/>
<protein>
    <submittedName>
        <fullName evidence="2">Uncharacterized protein</fullName>
    </submittedName>
</protein>
<feature type="region of interest" description="Disordered" evidence="1">
    <location>
        <begin position="34"/>
        <end position="95"/>
    </location>
</feature>
<name>M3UGM4_GORML</name>
<comment type="caution">
    <text evidence="2">The sequence shown here is derived from an EMBL/GenBank/DDBJ whole genome shotgun (WGS) entry which is preliminary data.</text>
</comment>
<dbReference type="OrthoDB" id="9968870at2"/>
<keyword evidence="3" id="KW-1185">Reference proteome</keyword>
<evidence type="ECO:0000313" key="3">
    <source>
        <dbReference type="Proteomes" id="UP000035009"/>
    </source>
</evidence>